<dbReference type="Pfam" id="PF20684">
    <property type="entry name" value="Fung_rhodopsin"/>
    <property type="match status" value="1"/>
</dbReference>
<name>A0A8E2ESZ8_9PEZI</name>
<dbReference type="InterPro" id="IPR052337">
    <property type="entry name" value="SAT4-like"/>
</dbReference>
<feature type="transmembrane region" description="Helical" evidence="6">
    <location>
        <begin position="203"/>
        <end position="221"/>
    </location>
</feature>
<sequence>MNDTNIGPKVLAANWTEAGIATVIVCVRMFTQIKVVGRVGIDDYLILLALATALINTSLITGAIHWGIGRHIQFLEPTHIVTAIRFEFLAQPWGILAPTFARVSFSFYLMKFVGQSKAMKWVLWQVIIIQTISNLVTIILILVQCQHLASLWDPSVKGHCWSPKIQVNSGYAQGAINTFHDLLLTFLPLFIMKNLSMKLRVKIILVILMSMSIFVCVASVIKTITLGNLGKRADFTYDTTFFIIWFTIENYMSITAASIPSLRPLFLSFTRKPTTLDNSYEMRSGGQRSGYLRHPNSRMSKSWAASHTTAHKEIAAHSGDGSSEDDILAAQPYNNGITKTTNVAIQYESEKNINDVERADMDEQMYHGTLR</sequence>
<feature type="domain" description="Rhodopsin" evidence="7">
    <location>
        <begin position="27"/>
        <end position="266"/>
    </location>
</feature>
<evidence type="ECO:0000313" key="8">
    <source>
        <dbReference type="EMBL" id="OCL04266.1"/>
    </source>
</evidence>
<keyword evidence="2 6" id="KW-0812">Transmembrane</keyword>
<accession>A0A8E2ESZ8</accession>
<dbReference type="PANTHER" id="PTHR33048">
    <property type="entry name" value="PTH11-LIKE INTEGRAL MEMBRANE PROTEIN (AFU_ORTHOLOGUE AFUA_5G11245)"/>
    <property type="match status" value="1"/>
</dbReference>
<protein>
    <recommendedName>
        <fullName evidence="7">Rhodopsin domain-containing protein</fullName>
    </recommendedName>
</protein>
<dbReference type="EMBL" id="KV750558">
    <property type="protein sequence ID" value="OCL04266.1"/>
    <property type="molecule type" value="Genomic_DNA"/>
</dbReference>
<comment type="similarity">
    <text evidence="5">Belongs to the SAT4 family.</text>
</comment>
<dbReference type="OrthoDB" id="3934549at2759"/>
<keyword evidence="3 6" id="KW-1133">Transmembrane helix</keyword>
<feature type="transmembrane region" description="Helical" evidence="6">
    <location>
        <begin position="43"/>
        <end position="68"/>
    </location>
</feature>
<keyword evidence="4 6" id="KW-0472">Membrane</keyword>
<evidence type="ECO:0000256" key="2">
    <source>
        <dbReference type="ARBA" id="ARBA00022692"/>
    </source>
</evidence>
<feature type="transmembrane region" description="Helical" evidence="6">
    <location>
        <begin position="241"/>
        <end position="262"/>
    </location>
</feature>
<evidence type="ECO:0000256" key="6">
    <source>
        <dbReference type="SAM" id="Phobius"/>
    </source>
</evidence>
<gene>
    <name evidence="8" type="ORF">AOQ84DRAFT_391666</name>
</gene>
<feature type="transmembrane region" description="Helical" evidence="6">
    <location>
        <begin position="88"/>
        <end position="109"/>
    </location>
</feature>
<evidence type="ECO:0000256" key="3">
    <source>
        <dbReference type="ARBA" id="ARBA00022989"/>
    </source>
</evidence>
<feature type="transmembrane region" description="Helical" evidence="6">
    <location>
        <begin position="121"/>
        <end position="143"/>
    </location>
</feature>
<feature type="transmembrane region" description="Helical" evidence="6">
    <location>
        <begin position="171"/>
        <end position="191"/>
    </location>
</feature>
<evidence type="ECO:0000313" key="9">
    <source>
        <dbReference type="Proteomes" id="UP000250140"/>
    </source>
</evidence>
<feature type="transmembrane region" description="Helical" evidence="6">
    <location>
        <begin position="12"/>
        <end position="31"/>
    </location>
</feature>
<evidence type="ECO:0000259" key="7">
    <source>
        <dbReference type="Pfam" id="PF20684"/>
    </source>
</evidence>
<evidence type="ECO:0000256" key="1">
    <source>
        <dbReference type="ARBA" id="ARBA00004141"/>
    </source>
</evidence>
<dbReference type="PANTHER" id="PTHR33048:SF146">
    <property type="entry name" value="INTEGRAL MEMBRANE PROTEIN"/>
    <property type="match status" value="1"/>
</dbReference>
<dbReference type="GO" id="GO:0016020">
    <property type="term" value="C:membrane"/>
    <property type="evidence" value="ECO:0007669"/>
    <property type="project" value="UniProtKB-SubCell"/>
</dbReference>
<dbReference type="InterPro" id="IPR049326">
    <property type="entry name" value="Rhodopsin_dom_fungi"/>
</dbReference>
<proteinExistence type="inferred from homology"/>
<organism evidence="8 9">
    <name type="scientific">Glonium stellatum</name>
    <dbReference type="NCBI Taxonomy" id="574774"/>
    <lineage>
        <taxon>Eukaryota</taxon>
        <taxon>Fungi</taxon>
        <taxon>Dikarya</taxon>
        <taxon>Ascomycota</taxon>
        <taxon>Pezizomycotina</taxon>
        <taxon>Dothideomycetes</taxon>
        <taxon>Pleosporomycetidae</taxon>
        <taxon>Gloniales</taxon>
        <taxon>Gloniaceae</taxon>
        <taxon>Glonium</taxon>
    </lineage>
</organism>
<dbReference type="AlphaFoldDB" id="A0A8E2ESZ8"/>
<dbReference type="Proteomes" id="UP000250140">
    <property type="component" value="Unassembled WGS sequence"/>
</dbReference>
<comment type="subcellular location">
    <subcellularLocation>
        <location evidence="1">Membrane</location>
        <topology evidence="1">Multi-pass membrane protein</topology>
    </subcellularLocation>
</comment>
<evidence type="ECO:0000256" key="4">
    <source>
        <dbReference type="ARBA" id="ARBA00023136"/>
    </source>
</evidence>
<evidence type="ECO:0000256" key="5">
    <source>
        <dbReference type="ARBA" id="ARBA00038359"/>
    </source>
</evidence>
<reference evidence="8 9" key="1">
    <citation type="journal article" date="2016" name="Nat. Commun.">
        <title>Ectomycorrhizal ecology is imprinted in the genome of the dominant symbiotic fungus Cenococcum geophilum.</title>
        <authorList>
            <consortium name="DOE Joint Genome Institute"/>
            <person name="Peter M."/>
            <person name="Kohler A."/>
            <person name="Ohm R.A."/>
            <person name="Kuo A."/>
            <person name="Krutzmann J."/>
            <person name="Morin E."/>
            <person name="Arend M."/>
            <person name="Barry K.W."/>
            <person name="Binder M."/>
            <person name="Choi C."/>
            <person name="Clum A."/>
            <person name="Copeland A."/>
            <person name="Grisel N."/>
            <person name="Haridas S."/>
            <person name="Kipfer T."/>
            <person name="LaButti K."/>
            <person name="Lindquist E."/>
            <person name="Lipzen A."/>
            <person name="Maire R."/>
            <person name="Meier B."/>
            <person name="Mihaltcheva S."/>
            <person name="Molinier V."/>
            <person name="Murat C."/>
            <person name="Poggeler S."/>
            <person name="Quandt C.A."/>
            <person name="Sperisen C."/>
            <person name="Tritt A."/>
            <person name="Tisserant E."/>
            <person name="Crous P.W."/>
            <person name="Henrissat B."/>
            <person name="Nehls U."/>
            <person name="Egli S."/>
            <person name="Spatafora J.W."/>
            <person name="Grigoriev I.V."/>
            <person name="Martin F.M."/>
        </authorList>
    </citation>
    <scope>NUCLEOTIDE SEQUENCE [LARGE SCALE GENOMIC DNA]</scope>
    <source>
        <strain evidence="8 9">CBS 207.34</strain>
    </source>
</reference>
<keyword evidence="9" id="KW-1185">Reference proteome</keyword>